<reference evidence="4 5" key="1">
    <citation type="submission" date="2019-06" db="EMBL/GenBank/DDBJ databases">
        <authorList>
            <person name="Le Quere A."/>
            <person name="Colella S."/>
        </authorList>
    </citation>
    <scope>NUCLEOTIDE SEQUENCE [LARGE SCALE GENOMIC DNA]</scope>
    <source>
        <strain evidence="4">EmedicaeMD41</strain>
    </source>
</reference>
<dbReference type="PANTHER" id="PTHR33741">
    <property type="entry name" value="TRANSMEMBRANE PROTEIN DDB_G0269096-RELATED"/>
    <property type="match status" value="1"/>
</dbReference>
<feature type="transmembrane region" description="Helical" evidence="2">
    <location>
        <begin position="88"/>
        <end position="107"/>
    </location>
</feature>
<sequence>MIVPPPPDNVQKPGSSPRFKLFSPILAGATLKERLIGCLGALIGICLTGLVCGFIFGDDPQLPLIVAPIGASAVLLFAVPASPLAQPWSIIGGNTISALIGVTVSYFVKDQMVAIGLAVALAILAMSLTRSLHPPGGAAALTAVIGGAAIARAGFWFPFIPVAINSLILVGLGIVFHRMARRQYPHRPAVALVNTHETADPPPALRVGFNSEDIDLAIARLNETLDVSRADIDALLREVELQALIRQRGELTCADIMSRDVVTVPADTTPDHARYLLLKHDIRTLPVLDENGKLQGTVGLRELAGKEAGSKLPIAVAATANPSDPAISLLPRLTDGMTHAVVILDDDEKVVGIISQTDLLATLAKSISQNGASEIMRGHGQGI</sequence>
<dbReference type="RefSeq" id="WP_180162217.1">
    <property type="nucleotide sequence ID" value="NZ_CABFNB010000149.1"/>
</dbReference>
<evidence type="ECO:0000259" key="3">
    <source>
        <dbReference type="PROSITE" id="PS51371"/>
    </source>
</evidence>
<dbReference type="InterPro" id="IPR046342">
    <property type="entry name" value="CBS_dom_sf"/>
</dbReference>
<accession>A0A508X6E3</accession>
<feature type="transmembrane region" description="Helical" evidence="2">
    <location>
        <begin position="62"/>
        <end position="81"/>
    </location>
</feature>
<dbReference type="Proteomes" id="UP000507954">
    <property type="component" value="Unassembled WGS sequence"/>
</dbReference>
<dbReference type="Pfam" id="PF04982">
    <property type="entry name" value="TM_HPP"/>
    <property type="match status" value="1"/>
</dbReference>
<evidence type="ECO:0000313" key="5">
    <source>
        <dbReference type="Proteomes" id="UP000507954"/>
    </source>
</evidence>
<evidence type="ECO:0000313" key="4">
    <source>
        <dbReference type="EMBL" id="VTZ65387.1"/>
    </source>
</evidence>
<feature type="transmembrane region" description="Helical" evidence="2">
    <location>
        <begin position="159"/>
        <end position="177"/>
    </location>
</feature>
<keyword evidence="2" id="KW-0472">Membrane</keyword>
<evidence type="ECO:0000256" key="1">
    <source>
        <dbReference type="PROSITE-ProRule" id="PRU00703"/>
    </source>
</evidence>
<dbReference type="InterPro" id="IPR007065">
    <property type="entry name" value="HPP"/>
</dbReference>
<dbReference type="PROSITE" id="PS51371">
    <property type="entry name" value="CBS"/>
    <property type="match status" value="1"/>
</dbReference>
<protein>
    <submittedName>
        <fullName evidence="4">HPP family protein</fullName>
    </submittedName>
</protein>
<feature type="transmembrane region" description="Helical" evidence="2">
    <location>
        <begin position="113"/>
        <end position="129"/>
    </location>
</feature>
<keyword evidence="1" id="KW-0129">CBS domain</keyword>
<keyword evidence="2" id="KW-0812">Transmembrane</keyword>
<organism evidence="4 5">
    <name type="scientific">Sinorhizobium medicae</name>
    <dbReference type="NCBI Taxonomy" id="110321"/>
    <lineage>
        <taxon>Bacteria</taxon>
        <taxon>Pseudomonadati</taxon>
        <taxon>Pseudomonadota</taxon>
        <taxon>Alphaproteobacteria</taxon>
        <taxon>Hyphomicrobiales</taxon>
        <taxon>Rhizobiaceae</taxon>
        <taxon>Sinorhizobium/Ensifer group</taxon>
        <taxon>Sinorhizobium</taxon>
    </lineage>
</organism>
<dbReference type="InterPro" id="IPR000644">
    <property type="entry name" value="CBS_dom"/>
</dbReference>
<keyword evidence="2" id="KW-1133">Transmembrane helix</keyword>
<proteinExistence type="predicted"/>
<name>A0A508X6E3_9HYPH</name>
<dbReference type="PANTHER" id="PTHR33741:SF5">
    <property type="entry name" value="TRANSMEMBRANE PROTEIN DDB_G0269096-RELATED"/>
    <property type="match status" value="1"/>
</dbReference>
<feature type="domain" description="CBS" evidence="3">
    <location>
        <begin position="257"/>
        <end position="314"/>
    </location>
</feature>
<dbReference type="Gene3D" id="3.10.580.10">
    <property type="entry name" value="CBS-domain"/>
    <property type="match status" value="2"/>
</dbReference>
<gene>
    <name evidence="4" type="ORF">EMEDMD4_790411</name>
</gene>
<dbReference type="SUPFAM" id="SSF54631">
    <property type="entry name" value="CBS-domain pair"/>
    <property type="match status" value="1"/>
</dbReference>
<evidence type="ECO:0000256" key="2">
    <source>
        <dbReference type="SAM" id="Phobius"/>
    </source>
</evidence>
<feature type="transmembrane region" description="Helical" evidence="2">
    <location>
        <begin position="35"/>
        <end position="56"/>
    </location>
</feature>
<dbReference type="Pfam" id="PF00571">
    <property type="entry name" value="CBS"/>
    <property type="match status" value="2"/>
</dbReference>
<dbReference type="AlphaFoldDB" id="A0A508X6E3"/>
<dbReference type="SMART" id="SM00116">
    <property type="entry name" value="CBS"/>
    <property type="match status" value="2"/>
</dbReference>
<dbReference type="InterPro" id="IPR058581">
    <property type="entry name" value="TM_HPP"/>
</dbReference>
<dbReference type="EMBL" id="CABFNB010000149">
    <property type="protein sequence ID" value="VTZ65387.1"/>
    <property type="molecule type" value="Genomic_DNA"/>
</dbReference>